<proteinExistence type="predicted"/>
<name>A0A131YD03_RHIAP</name>
<accession>A0A131YD03</accession>
<evidence type="ECO:0000256" key="1">
    <source>
        <dbReference type="SAM" id="MobiDB-lite"/>
    </source>
</evidence>
<reference evidence="2" key="1">
    <citation type="journal article" date="2016" name="Ticks Tick Borne Dis.">
        <title>De novo assembly and annotation of the salivary gland transcriptome of Rhipicephalus appendiculatus male and female ticks during blood feeding.</title>
        <authorList>
            <person name="de Castro M.H."/>
            <person name="de Klerk D."/>
            <person name="Pienaar R."/>
            <person name="Latif A.A."/>
            <person name="Rees D.J."/>
            <person name="Mans B.J."/>
        </authorList>
    </citation>
    <scope>NUCLEOTIDE SEQUENCE</scope>
    <source>
        <tissue evidence="2">Salivary glands</tissue>
    </source>
</reference>
<feature type="compositionally biased region" description="Basic and acidic residues" evidence="1">
    <location>
        <begin position="82"/>
        <end position="93"/>
    </location>
</feature>
<protein>
    <submittedName>
        <fullName evidence="2">Uncharacterized protein</fullName>
    </submittedName>
</protein>
<organism evidence="2">
    <name type="scientific">Rhipicephalus appendiculatus</name>
    <name type="common">Brown ear tick</name>
    <dbReference type="NCBI Taxonomy" id="34631"/>
    <lineage>
        <taxon>Eukaryota</taxon>
        <taxon>Metazoa</taxon>
        <taxon>Ecdysozoa</taxon>
        <taxon>Arthropoda</taxon>
        <taxon>Chelicerata</taxon>
        <taxon>Arachnida</taxon>
        <taxon>Acari</taxon>
        <taxon>Parasitiformes</taxon>
        <taxon>Ixodida</taxon>
        <taxon>Ixodoidea</taxon>
        <taxon>Ixodidae</taxon>
        <taxon>Rhipicephalinae</taxon>
        <taxon>Rhipicephalus</taxon>
        <taxon>Rhipicephalus</taxon>
    </lineage>
</organism>
<dbReference type="EMBL" id="GEDV01012217">
    <property type="protein sequence ID" value="JAP76340.1"/>
    <property type="molecule type" value="Transcribed_RNA"/>
</dbReference>
<feature type="region of interest" description="Disordered" evidence="1">
    <location>
        <begin position="82"/>
        <end position="112"/>
    </location>
</feature>
<dbReference type="AlphaFoldDB" id="A0A131YD03"/>
<sequence length="112" mass="13219">MLCKSSRTLIHARSAGTTVTCFLQYDAERQRLRQLSMEEEDALGSRPMQPFERCRPLHRSVSSFQIMLKAWLFKKKEEKKKTNEARVRHEEHVCSTTQTQHENTRVSTSIYF</sequence>
<feature type="compositionally biased region" description="Polar residues" evidence="1">
    <location>
        <begin position="94"/>
        <end position="112"/>
    </location>
</feature>
<evidence type="ECO:0000313" key="2">
    <source>
        <dbReference type="EMBL" id="JAP76340.1"/>
    </source>
</evidence>